<reference evidence="1 2" key="1">
    <citation type="submission" date="2020-02" db="EMBL/GenBank/DDBJ databases">
        <authorList>
            <person name="Ma Q."/>
            <person name="Huang Y."/>
            <person name="Song X."/>
            <person name="Pei D."/>
        </authorList>
    </citation>
    <scope>NUCLEOTIDE SEQUENCE [LARGE SCALE GENOMIC DNA]</scope>
    <source>
        <strain evidence="1">Sxm20200214</strain>
        <tissue evidence="1">Leaf</tissue>
    </source>
</reference>
<proteinExistence type="predicted"/>
<comment type="caution">
    <text evidence="1">The sequence shown here is derived from an EMBL/GenBank/DDBJ whole genome shotgun (WGS) entry which is preliminary data.</text>
</comment>
<protein>
    <submittedName>
        <fullName evidence="1">Uncharacterized protein</fullName>
    </submittedName>
</protein>
<evidence type="ECO:0000313" key="1">
    <source>
        <dbReference type="EMBL" id="KAG2299270.1"/>
    </source>
</evidence>
<dbReference type="Proteomes" id="UP000886595">
    <property type="component" value="Unassembled WGS sequence"/>
</dbReference>
<name>A0A8X7S3D5_BRACI</name>
<dbReference type="AlphaFoldDB" id="A0A8X7S3D5"/>
<dbReference type="EMBL" id="JAAMPC010000008">
    <property type="protein sequence ID" value="KAG2299270.1"/>
    <property type="molecule type" value="Genomic_DNA"/>
</dbReference>
<sequence length="193" mass="21380">MVFRSRRSPLQLQLRRRLVSSRPPVLRNGAVVCPLSVRVAEKSDGVEANRSCSCLHHTSRSSLLSGGDTDRERHIEQSGSCSSLALGFTIQGFQVGGRDGWIEHLVFSWWSLCSARTGETKLEVEDIGSSNLGFHLHASSSSVRELQKADLYAFFCILVSDIVSLFSFDPKTSIWCRLVNMFAPILLISHSSP</sequence>
<gene>
    <name evidence="1" type="ORF">Bca52824_035742</name>
</gene>
<evidence type="ECO:0000313" key="2">
    <source>
        <dbReference type="Proteomes" id="UP000886595"/>
    </source>
</evidence>
<organism evidence="1 2">
    <name type="scientific">Brassica carinata</name>
    <name type="common">Ethiopian mustard</name>
    <name type="synonym">Abyssinian cabbage</name>
    <dbReference type="NCBI Taxonomy" id="52824"/>
    <lineage>
        <taxon>Eukaryota</taxon>
        <taxon>Viridiplantae</taxon>
        <taxon>Streptophyta</taxon>
        <taxon>Embryophyta</taxon>
        <taxon>Tracheophyta</taxon>
        <taxon>Spermatophyta</taxon>
        <taxon>Magnoliopsida</taxon>
        <taxon>eudicotyledons</taxon>
        <taxon>Gunneridae</taxon>
        <taxon>Pentapetalae</taxon>
        <taxon>rosids</taxon>
        <taxon>malvids</taxon>
        <taxon>Brassicales</taxon>
        <taxon>Brassicaceae</taxon>
        <taxon>Brassiceae</taxon>
        <taxon>Brassica</taxon>
    </lineage>
</organism>
<accession>A0A8X7S3D5</accession>
<keyword evidence="2" id="KW-1185">Reference proteome</keyword>